<feature type="chain" id="PRO_5042786902" evidence="5">
    <location>
        <begin position="20"/>
        <end position="122"/>
    </location>
</feature>
<evidence type="ECO:0000256" key="3">
    <source>
        <dbReference type="ARBA" id="ARBA00023139"/>
    </source>
</evidence>
<evidence type="ECO:0000313" key="8">
    <source>
        <dbReference type="EMBL" id="WWY02429.1"/>
    </source>
</evidence>
<reference evidence="8" key="2">
    <citation type="submission" date="2024-02" db="EMBL/GenBank/DDBJ databases">
        <title>Neisseria leonii sp. nov.</title>
        <authorList>
            <person name="Boutroux M."/>
            <person name="Favre-Rochex S."/>
            <person name="Gorgette O."/>
            <person name="Touak G."/>
            <person name="Muhle E."/>
            <person name="Chesneau O."/>
            <person name="Clermont D."/>
            <person name="Rahi P."/>
        </authorList>
    </citation>
    <scope>NUCLEOTIDE SEQUENCE</scope>
    <source>
        <strain evidence="8">51.81</strain>
    </source>
</reference>
<organism evidence="7">
    <name type="scientific">Neisseria leonii</name>
    <dbReference type="NCBI Taxonomy" id="2995413"/>
    <lineage>
        <taxon>Bacteria</taxon>
        <taxon>Pseudomonadati</taxon>
        <taxon>Pseudomonadota</taxon>
        <taxon>Betaproteobacteria</taxon>
        <taxon>Neisseriales</taxon>
        <taxon>Neisseriaceae</taxon>
        <taxon>Neisseria</taxon>
    </lineage>
</organism>
<name>A0A9X4IB07_9NEIS</name>
<dbReference type="RefSeq" id="WP_274585079.1">
    <property type="nucleotide sequence ID" value="NZ_CP145811.1"/>
</dbReference>
<accession>A0A9X4IB07</accession>
<dbReference type="PROSITE" id="PS51257">
    <property type="entry name" value="PROKAR_LIPOPROTEIN"/>
    <property type="match status" value="1"/>
</dbReference>
<dbReference type="SUPFAM" id="SSF141488">
    <property type="entry name" value="YdhA-like"/>
    <property type="match status" value="1"/>
</dbReference>
<keyword evidence="4" id="KW-0449">Lipoprotein</keyword>
<dbReference type="EMBL" id="JAPQFL010000003">
    <property type="protein sequence ID" value="MDD9327940.1"/>
    <property type="molecule type" value="Genomic_DNA"/>
</dbReference>
<keyword evidence="2" id="KW-0472">Membrane</keyword>
<evidence type="ECO:0000313" key="9">
    <source>
        <dbReference type="Proteomes" id="UP001149607"/>
    </source>
</evidence>
<keyword evidence="3" id="KW-0564">Palmitate</keyword>
<dbReference type="AlphaFoldDB" id="A0A9X4IB07"/>
<protein>
    <submittedName>
        <fullName evidence="7">MliC family protein</fullName>
    </submittedName>
</protein>
<dbReference type="Gene3D" id="2.40.128.200">
    <property type="match status" value="1"/>
</dbReference>
<keyword evidence="1 5" id="KW-0732">Signal</keyword>
<feature type="signal peptide" evidence="5">
    <location>
        <begin position="1"/>
        <end position="19"/>
    </location>
</feature>
<dbReference type="Proteomes" id="UP001149607">
    <property type="component" value="Chromosome"/>
</dbReference>
<dbReference type="EMBL" id="CP146598">
    <property type="protein sequence ID" value="WWY02429.1"/>
    <property type="molecule type" value="Genomic_DNA"/>
</dbReference>
<dbReference type="Pfam" id="PF09864">
    <property type="entry name" value="MliC"/>
    <property type="match status" value="1"/>
</dbReference>
<gene>
    <name evidence="7" type="ORF">ORY91_001356</name>
    <name evidence="8" type="ORF">V9W64_06800</name>
</gene>
<dbReference type="InterPro" id="IPR036328">
    <property type="entry name" value="MliC_sf"/>
</dbReference>
<feature type="domain" description="C-type lysozyme inhibitor" evidence="6">
    <location>
        <begin position="42"/>
        <end position="109"/>
    </location>
</feature>
<evidence type="ECO:0000313" key="7">
    <source>
        <dbReference type="EMBL" id="MDD9327940.1"/>
    </source>
</evidence>
<sequence length="122" mass="12730">MKRNLCLTAAAVLVLAACGADQPQTRRLDLGQAAQGYPAETFRCENGATVRVSPAGEDHVRLSLGNAHTRLAAQRAASGNLYTAQQGLFGKPTEWHVKGGEAAFEYTSAAGAAVVTVCRSAD</sequence>
<evidence type="ECO:0000256" key="5">
    <source>
        <dbReference type="SAM" id="SignalP"/>
    </source>
</evidence>
<reference evidence="7" key="1">
    <citation type="submission" date="2022-10" db="EMBL/GenBank/DDBJ databases">
        <authorList>
            <person name="Boutroux M."/>
        </authorList>
    </citation>
    <scope>NUCLEOTIDE SEQUENCE</scope>
    <source>
        <strain evidence="7">51.81</strain>
    </source>
</reference>
<evidence type="ECO:0000259" key="6">
    <source>
        <dbReference type="Pfam" id="PF09864"/>
    </source>
</evidence>
<evidence type="ECO:0000256" key="4">
    <source>
        <dbReference type="ARBA" id="ARBA00023288"/>
    </source>
</evidence>
<evidence type="ECO:0000256" key="1">
    <source>
        <dbReference type="ARBA" id="ARBA00022729"/>
    </source>
</evidence>
<evidence type="ECO:0000256" key="2">
    <source>
        <dbReference type="ARBA" id="ARBA00023136"/>
    </source>
</evidence>
<proteinExistence type="predicted"/>
<keyword evidence="9" id="KW-1185">Reference proteome</keyword>
<dbReference type="InterPro" id="IPR018660">
    <property type="entry name" value="MliC"/>
</dbReference>